<feature type="region of interest" description="Disordered" evidence="2">
    <location>
        <begin position="1"/>
        <end position="39"/>
    </location>
</feature>
<name>A0AAE3GH94_9PSEU</name>
<organism evidence="3 4">
    <name type="scientific">Goodfellowiella coeruleoviolacea</name>
    <dbReference type="NCBI Taxonomy" id="334858"/>
    <lineage>
        <taxon>Bacteria</taxon>
        <taxon>Bacillati</taxon>
        <taxon>Actinomycetota</taxon>
        <taxon>Actinomycetes</taxon>
        <taxon>Pseudonocardiales</taxon>
        <taxon>Pseudonocardiaceae</taxon>
        <taxon>Goodfellowiella</taxon>
    </lineage>
</organism>
<dbReference type="Proteomes" id="UP001206128">
    <property type="component" value="Unassembled WGS sequence"/>
</dbReference>
<proteinExistence type="predicted"/>
<feature type="region of interest" description="Disordered" evidence="2">
    <location>
        <begin position="103"/>
        <end position="171"/>
    </location>
</feature>
<feature type="coiled-coil region" evidence="1">
    <location>
        <begin position="288"/>
        <end position="315"/>
    </location>
</feature>
<keyword evidence="4" id="KW-1185">Reference proteome</keyword>
<evidence type="ECO:0000313" key="4">
    <source>
        <dbReference type="Proteomes" id="UP001206128"/>
    </source>
</evidence>
<dbReference type="AlphaFoldDB" id="A0AAE3GH94"/>
<feature type="region of interest" description="Disordered" evidence="2">
    <location>
        <begin position="762"/>
        <end position="787"/>
    </location>
</feature>
<comment type="caution">
    <text evidence="3">The sequence shown here is derived from an EMBL/GenBank/DDBJ whole genome shotgun (WGS) entry which is preliminary data.</text>
</comment>
<evidence type="ECO:0000313" key="3">
    <source>
        <dbReference type="EMBL" id="MCP2168226.1"/>
    </source>
</evidence>
<evidence type="ECO:0000256" key="2">
    <source>
        <dbReference type="SAM" id="MobiDB-lite"/>
    </source>
</evidence>
<evidence type="ECO:0000256" key="1">
    <source>
        <dbReference type="SAM" id="Coils"/>
    </source>
</evidence>
<feature type="coiled-coil region" evidence="1">
    <location>
        <begin position="710"/>
        <end position="737"/>
    </location>
</feature>
<feature type="region of interest" description="Disordered" evidence="2">
    <location>
        <begin position="407"/>
        <end position="433"/>
    </location>
</feature>
<sequence length="787" mass="87571">MSFHRGDSKMGDLPQRVRPDPDGRFTADVHVTPDGHARIGNRLYSPEEFADLLRRSGNYDGRPVRLIGCDAGSNDFARRLSRALDTEVLAPNRAAWSDTDGRVFASEPEIGPNGERRPKIPPNGEWQVHRPDGTTTRAGDDGFVPGTRDADKVGLDPHTARDRGDDPEKANVEKVHKKIEAKLNGPRAEAEKFYRQYWNGSFDSNNPHPTRNAAGMKGKIDGVQVPPIGRNEDGSFFVKKLEQAEVKATESGSRDSLSPEQRWAADRLVHMRPGIQSRYDDADGPFAIERADKKVREAEEELKTAEDSGNDASIREAKKELAQAREHRAEAPVKAAEAKLAAAREAQEGAVTSRRYAAESDPWMADADPKRVREAGEDAALARKYTAAAQVKEAELDVAKARRDHAAARVKEAEKDLDQARTSRRSTDKAEADLAAVRKEHADAEARVKRAEADLDAARRAEADFNAKYAEAERAHRAAARHDDLEAEIRRAEQVVGDARARRAEAQRDLDAAPPADRARAEAALREVEADLAAARKQEWRAQAEHHLAQQGLPARTAASGDKDTPNDGQPGPVSPEELRAEHGIMRSERGEYIGQFAMNHRVADLNAQRPPDRAFTLVEELPDRGAGHLDGVFEAPHDTYGKEYRIYEAKGPEADRGHAGGYEQGHPQYLDNMLENLHRRAEENYNAIRDAKNIADPVARKQELDRLRAKFKTDDLDALQAEFDAEKRKAQELRDARNADLADKERTGTLGERVRYFQAKAQVEPSERGLKSQYKGYQEDEFDLDL</sequence>
<feature type="compositionally biased region" description="Basic and acidic residues" evidence="2">
    <location>
        <begin position="1"/>
        <end position="37"/>
    </location>
</feature>
<reference evidence="3" key="1">
    <citation type="submission" date="2022-06" db="EMBL/GenBank/DDBJ databases">
        <title>Genomic Encyclopedia of Archaeal and Bacterial Type Strains, Phase II (KMG-II): from individual species to whole genera.</title>
        <authorList>
            <person name="Goeker M."/>
        </authorList>
    </citation>
    <scope>NUCLEOTIDE SEQUENCE</scope>
    <source>
        <strain evidence="3">DSM 43935</strain>
    </source>
</reference>
<keyword evidence="1" id="KW-0175">Coiled coil</keyword>
<protein>
    <submittedName>
        <fullName evidence="3">Outer membrane protein TolC</fullName>
    </submittedName>
</protein>
<gene>
    <name evidence="3" type="ORF">LX83_005104</name>
</gene>
<feature type="compositionally biased region" description="Basic and acidic residues" evidence="2">
    <location>
        <begin position="536"/>
        <end position="548"/>
    </location>
</feature>
<feature type="region of interest" description="Disordered" evidence="2">
    <location>
        <begin position="536"/>
        <end position="580"/>
    </location>
</feature>
<feature type="region of interest" description="Disordered" evidence="2">
    <location>
        <begin position="497"/>
        <end position="524"/>
    </location>
</feature>
<accession>A0AAE3GH94</accession>
<dbReference type="EMBL" id="JAMTCK010000013">
    <property type="protein sequence ID" value="MCP2168226.1"/>
    <property type="molecule type" value="Genomic_DNA"/>
</dbReference>
<feature type="compositionally biased region" description="Basic and acidic residues" evidence="2">
    <location>
        <begin position="148"/>
        <end position="171"/>
    </location>
</feature>